<feature type="domain" description="Alcohol dehydrogenase iron-type/glycerol dehydrogenase GldA" evidence="2">
    <location>
        <begin position="9"/>
        <end position="178"/>
    </location>
</feature>
<evidence type="ECO:0000313" key="4">
    <source>
        <dbReference type="EMBL" id="RNL39539.1"/>
    </source>
</evidence>
<reference evidence="5" key="1">
    <citation type="submission" date="2018-05" db="EMBL/GenBank/DDBJ databases">
        <title>Genome Sequencing of selected type strains of the family Eggerthellaceae.</title>
        <authorList>
            <person name="Danylec N."/>
            <person name="Stoll D.A."/>
            <person name="Doetsch A."/>
            <person name="Huch M."/>
        </authorList>
    </citation>
    <scope>NUCLEOTIDE SEQUENCE [LARGE SCALE GENOMIC DNA]</scope>
    <source>
        <strain evidence="5">DSM 24851</strain>
    </source>
</reference>
<dbReference type="AlphaFoldDB" id="A0A3N0AY98"/>
<dbReference type="Pfam" id="PF25137">
    <property type="entry name" value="ADH_Fe_C"/>
    <property type="match status" value="1"/>
</dbReference>
<dbReference type="InterPro" id="IPR044731">
    <property type="entry name" value="BDH-like"/>
</dbReference>
<evidence type="ECO:0000313" key="5">
    <source>
        <dbReference type="Proteomes" id="UP000269591"/>
    </source>
</evidence>
<dbReference type="Gene3D" id="3.40.50.1970">
    <property type="match status" value="1"/>
</dbReference>
<gene>
    <name evidence="4" type="ORF">DMP06_07070</name>
</gene>
<dbReference type="PANTHER" id="PTHR43633">
    <property type="entry name" value="ALCOHOL DEHYDROGENASE YQHD"/>
    <property type="match status" value="1"/>
</dbReference>
<evidence type="ECO:0000259" key="2">
    <source>
        <dbReference type="Pfam" id="PF00465"/>
    </source>
</evidence>
<dbReference type="GO" id="GO:0046872">
    <property type="term" value="F:metal ion binding"/>
    <property type="evidence" value="ECO:0007669"/>
    <property type="project" value="InterPro"/>
</dbReference>
<protein>
    <submittedName>
        <fullName evidence="4">NADH-dependent alcohol dehydrogenase</fullName>
    </submittedName>
</protein>
<sequence length="401" mass="43086">MNDFTYYSPTEFFFGRGVTDKVGQKLAARGYRHALVVYGQGSVVRTGTLDRVKASLAEAGVKVEELAGVRPNPEIGLVREGIEIARARRVDCILAVGGGSTIDCAKAVAFGAPYDGDVWDFFSKKATIAEALPVACVLTIPAAGSEGSNSCVISNDDLGMKTGVNSDLFRPVLAVMDPELTFTLPTFQTGAGVTDMIAHICERYFSGVGAVPVTDNIACGLIRAIMDAAEVLVDDPQNYDARANIMWAGTLAHNDLAGCGRSTNPAGRAGGWESHALEHEMSAFDPSIAHGAGLAVIMPAWMRYVWREDPQRFLDFAWDVFGLEPKDGREPSIEETVLAAIDELQDFFARQGMPTTMGELGLTPEDVDKLLPTLAKNKGEVFGGFKKLTMEDAKAIYLSAF</sequence>
<accession>A0A3N0AY98</accession>
<evidence type="ECO:0000259" key="3">
    <source>
        <dbReference type="Pfam" id="PF25137"/>
    </source>
</evidence>
<dbReference type="PANTHER" id="PTHR43633:SF1">
    <property type="entry name" value="ALCOHOL DEHYDROGENASE YQHD"/>
    <property type="match status" value="1"/>
</dbReference>
<dbReference type="Pfam" id="PF00465">
    <property type="entry name" value="Fe-ADH"/>
    <property type="match status" value="1"/>
</dbReference>
<dbReference type="OrthoDB" id="323926at2"/>
<feature type="domain" description="Fe-containing alcohol dehydrogenase-like C-terminal" evidence="3">
    <location>
        <begin position="192"/>
        <end position="400"/>
    </location>
</feature>
<name>A0A3N0AY98_9ACTN</name>
<organism evidence="4 5">
    <name type="scientific">Slackia equolifaciens</name>
    <dbReference type="NCBI Taxonomy" id="498718"/>
    <lineage>
        <taxon>Bacteria</taxon>
        <taxon>Bacillati</taxon>
        <taxon>Actinomycetota</taxon>
        <taxon>Coriobacteriia</taxon>
        <taxon>Eggerthellales</taxon>
        <taxon>Eggerthellaceae</taxon>
        <taxon>Slackia</taxon>
    </lineage>
</organism>
<dbReference type="Proteomes" id="UP000269591">
    <property type="component" value="Unassembled WGS sequence"/>
</dbReference>
<dbReference type="InterPro" id="IPR001670">
    <property type="entry name" value="ADH_Fe/GldA"/>
</dbReference>
<dbReference type="RefSeq" id="WP_123209040.1">
    <property type="nucleotide sequence ID" value="NZ_JBHTHO010000064.1"/>
</dbReference>
<dbReference type="GO" id="GO:0008106">
    <property type="term" value="F:alcohol dehydrogenase (NADP+) activity"/>
    <property type="evidence" value="ECO:0007669"/>
    <property type="project" value="TreeGrafter"/>
</dbReference>
<dbReference type="SUPFAM" id="SSF56796">
    <property type="entry name" value="Dehydroquinate synthase-like"/>
    <property type="match status" value="1"/>
</dbReference>
<dbReference type="InterPro" id="IPR056798">
    <property type="entry name" value="ADH_Fe_C"/>
</dbReference>
<dbReference type="GO" id="GO:1990362">
    <property type="term" value="F:butanol dehydrogenase (NAD+) activity"/>
    <property type="evidence" value="ECO:0007669"/>
    <property type="project" value="InterPro"/>
</dbReference>
<evidence type="ECO:0000256" key="1">
    <source>
        <dbReference type="ARBA" id="ARBA00023002"/>
    </source>
</evidence>
<dbReference type="CDD" id="cd08187">
    <property type="entry name" value="BDH"/>
    <property type="match status" value="1"/>
</dbReference>
<proteinExistence type="predicted"/>
<keyword evidence="1" id="KW-0560">Oxidoreductase</keyword>
<dbReference type="FunFam" id="3.40.50.1970:FF:000003">
    <property type="entry name" value="Alcohol dehydrogenase, iron-containing"/>
    <property type="match status" value="1"/>
</dbReference>
<dbReference type="GO" id="GO:1990002">
    <property type="term" value="F:methylglyoxal reductase (NADPH) (acetol producing) activity"/>
    <property type="evidence" value="ECO:0007669"/>
    <property type="project" value="TreeGrafter"/>
</dbReference>
<dbReference type="EMBL" id="QIBX01000011">
    <property type="protein sequence ID" value="RNL39539.1"/>
    <property type="molecule type" value="Genomic_DNA"/>
</dbReference>
<keyword evidence="5" id="KW-1185">Reference proteome</keyword>
<dbReference type="GO" id="GO:0005829">
    <property type="term" value="C:cytosol"/>
    <property type="evidence" value="ECO:0007669"/>
    <property type="project" value="TreeGrafter"/>
</dbReference>
<dbReference type="Gene3D" id="1.20.1090.10">
    <property type="entry name" value="Dehydroquinate synthase-like - alpha domain"/>
    <property type="match status" value="1"/>
</dbReference>
<comment type="caution">
    <text evidence="4">The sequence shown here is derived from an EMBL/GenBank/DDBJ whole genome shotgun (WGS) entry which is preliminary data.</text>
</comment>